<gene>
    <name evidence="2" type="primary">CAB4_1</name>
    <name evidence="2" type="ORF">GRS66_002087</name>
</gene>
<dbReference type="PANTHER" id="PTHR10695:SF46">
    <property type="entry name" value="BIFUNCTIONAL COENZYME A SYNTHASE-RELATED"/>
    <property type="match status" value="1"/>
</dbReference>
<organism evidence="2 3">
    <name type="scientific">Saccharomyces pastorianus</name>
    <name type="common">Lager yeast</name>
    <name type="synonym">Saccharomyces cerevisiae x Saccharomyces eubayanus</name>
    <dbReference type="NCBI Taxonomy" id="27292"/>
    <lineage>
        <taxon>Eukaryota</taxon>
        <taxon>Fungi</taxon>
        <taxon>Dikarya</taxon>
        <taxon>Ascomycota</taxon>
        <taxon>Saccharomycotina</taxon>
        <taxon>Saccharomycetes</taxon>
        <taxon>Saccharomycetales</taxon>
        <taxon>Saccharomycetaceae</taxon>
        <taxon>Saccharomyces</taxon>
    </lineage>
</organism>
<dbReference type="Proteomes" id="UP000501346">
    <property type="component" value="Chromosome ScVII"/>
</dbReference>
<keyword evidence="3" id="KW-1185">Reference proteome</keyword>
<protein>
    <submittedName>
        <fullName evidence="2">Phosphopantetheine adenylyltransferase</fullName>
    </submittedName>
</protein>
<dbReference type="Pfam" id="PF01467">
    <property type="entry name" value="CTP_transf_like"/>
    <property type="match status" value="1"/>
</dbReference>
<dbReference type="InterPro" id="IPR004821">
    <property type="entry name" value="Cyt_trans-like"/>
</dbReference>
<dbReference type="SUPFAM" id="SSF52374">
    <property type="entry name" value="Nucleotidylyl transferase"/>
    <property type="match status" value="1"/>
</dbReference>
<evidence type="ECO:0000259" key="1">
    <source>
        <dbReference type="Pfam" id="PF01467"/>
    </source>
</evidence>
<feature type="domain" description="Cytidyltransferase-like" evidence="1">
    <location>
        <begin position="147"/>
        <end position="288"/>
    </location>
</feature>
<name>A0A6C1DT63_SACPS</name>
<dbReference type="Gene3D" id="3.40.50.620">
    <property type="entry name" value="HUPs"/>
    <property type="match status" value="1"/>
</dbReference>
<dbReference type="OrthoDB" id="330671at2759"/>
<keyword evidence="2" id="KW-0808">Transferase</keyword>
<dbReference type="GO" id="GO:0015937">
    <property type="term" value="P:coenzyme A biosynthetic process"/>
    <property type="evidence" value="ECO:0007669"/>
    <property type="project" value="TreeGrafter"/>
</dbReference>
<dbReference type="AlphaFoldDB" id="A0A6C1DT63"/>
<reference evidence="2 3" key="1">
    <citation type="journal article" date="2019" name="BMC Genomics">
        <title>Chromosome level assembly and comparative genome analysis confirm lager-brewing yeasts originated from a single hybridization.</title>
        <authorList>
            <person name="Salazar A.N."/>
            <person name="Gorter de Vries A.R."/>
            <person name="van den Broek M."/>
            <person name="Brouwers N."/>
            <person name="de la Torre Cortes P."/>
            <person name="Kuijpers N.G.A."/>
            <person name="Daran J.G."/>
            <person name="Abeel T."/>
        </authorList>
    </citation>
    <scope>NUCLEOTIDE SEQUENCE [LARGE SCALE GENOMIC DNA]</scope>
    <source>
        <strain evidence="2 3">CBS 1483</strain>
    </source>
</reference>
<dbReference type="InterPro" id="IPR014729">
    <property type="entry name" value="Rossmann-like_a/b/a_fold"/>
</dbReference>
<evidence type="ECO:0000313" key="3">
    <source>
        <dbReference type="Proteomes" id="UP000501346"/>
    </source>
</evidence>
<keyword evidence="2" id="KW-0548">Nucleotidyltransferase</keyword>
<dbReference type="NCBIfam" id="NF001985">
    <property type="entry name" value="PRK00777.1"/>
    <property type="match status" value="1"/>
</dbReference>
<dbReference type="FunFam" id="3.40.50.620:FF:000238">
    <property type="entry name" value="Phosphopantetheine adenylyltransferase"/>
    <property type="match status" value="1"/>
</dbReference>
<sequence length="305" mass="34323">MVEENSRVLIVLPYTPPSATLQRIIGQTIPFLRECQSQLDIVIVPEFKTSFQLDSALGKMYSITRDVLLGYGMINSGINIIFNNTHFVESNLQWKVVLLPQESTFETWKLELGQGQYHSIEHYALHDNIMEEIEGPKDANKFHVTALGGTFDHIHDGHKILLSVSTFITSQRLICGITCDELLQNKKYKELIEPYDTRCRHVHQFIKLLKPDLSVELVPLRDVCGPTGKVPEIECLVVSRETVSGAETVNKTRIEKGMSPLVVHVVNVLGGREEDGWSEKLSSTEIRRLLKSSASPTCTPQNPCV</sequence>
<dbReference type="CDD" id="cd02164">
    <property type="entry name" value="PPAT_CoAS"/>
    <property type="match status" value="1"/>
</dbReference>
<accession>A0A6C1DT63</accession>
<dbReference type="EMBL" id="CP048988">
    <property type="protein sequence ID" value="QID79793.1"/>
    <property type="molecule type" value="Genomic_DNA"/>
</dbReference>
<evidence type="ECO:0000313" key="2">
    <source>
        <dbReference type="EMBL" id="QID79793.1"/>
    </source>
</evidence>
<proteinExistence type="predicted"/>
<dbReference type="PANTHER" id="PTHR10695">
    <property type="entry name" value="DEPHOSPHO-COA KINASE-RELATED"/>
    <property type="match status" value="1"/>
</dbReference>
<dbReference type="GO" id="GO:0016779">
    <property type="term" value="F:nucleotidyltransferase activity"/>
    <property type="evidence" value="ECO:0007669"/>
    <property type="project" value="UniProtKB-KW"/>
</dbReference>
<dbReference type="GO" id="GO:0004140">
    <property type="term" value="F:dephospho-CoA kinase activity"/>
    <property type="evidence" value="ECO:0007669"/>
    <property type="project" value="TreeGrafter"/>
</dbReference>